<feature type="compositionally biased region" description="Basic and acidic residues" evidence="1">
    <location>
        <begin position="28"/>
        <end position="40"/>
    </location>
</feature>
<protein>
    <submittedName>
        <fullName evidence="3">Uncharacterized protein</fullName>
    </submittedName>
</protein>
<keyword evidence="2" id="KW-0472">Membrane</keyword>
<keyword evidence="2" id="KW-0812">Transmembrane</keyword>
<dbReference type="Proteomes" id="UP001377573">
    <property type="component" value="Chromosome"/>
</dbReference>
<feature type="compositionally biased region" description="Basic and acidic residues" evidence="1">
    <location>
        <begin position="97"/>
        <end position="110"/>
    </location>
</feature>
<proteinExistence type="predicted"/>
<evidence type="ECO:0000313" key="4">
    <source>
        <dbReference type="Proteomes" id="UP001377573"/>
    </source>
</evidence>
<keyword evidence="2" id="KW-1133">Transmembrane helix</keyword>
<accession>A0ABZ2HUH8</accession>
<feature type="transmembrane region" description="Helical" evidence="2">
    <location>
        <begin position="117"/>
        <end position="136"/>
    </location>
</feature>
<gene>
    <name evidence="3" type="ORF">V8Z62_09280</name>
</gene>
<keyword evidence="4" id="KW-1185">Reference proteome</keyword>
<feature type="compositionally biased region" description="Polar residues" evidence="1">
    <location>
        <begin position="46"/>
        <end position="60"/>
    </location>
</feature>
<evidence type="ECO:0000256" key="2">
    <source>
        <dbReference type="SAM" id="Phobius"/>
    </source>
</evidence>
<dbReference type="EMBL" id="CP146240">
    <property type="protein sequence ID" value="WWS83507.1"/>
    <property type="molecule type" value="Genomic_DNA"/>
</dbReference>
<organism evidence="3 4">
    <name type="scientific">Microbacterium paraoxydans</name>
    <dbReference type="NCBI Taxonomy" id="199592"/>
    <lineage>
        <taxon>Bacteria</taxon>
        <taxon>Bacillati</taxon>
        <taxon>Actinomycetota</taxon>
        <taxon>Actinomycetes</taxon>
        <taxon>Micrococcales</taxon>
        <taxon>Microbacteriaceae</taxon>
        <taxon>Microbacterium</taxon>
    </lineage>
</organism>
<feature type="region of interest" description="Disordered" evidence="1">
    <location>
        <begin position="1"/>
        <end position="111"/>
    </location>
</feature>
<name>A0ABZ2HUH8_9MICO</name>
<sequence length="373" mass="39319">MTDDDDVEERRALQRKAFGPGGGLTDAEAARLRQLDDARRRPSPGPSTSDPMAGSVQETRQPGPPRSRHSLATVPDDGETPTGDDAPVVPDDEPVDDATRTDRPAVTEARHRSRGMLALAAVVMVLLGLGIGWLAFGRTGGAAVALSAEQQGWQSELIASGKYDPGSVRAVATEEGAVVWMATQNGGASVCLVLGSAESTTPSCNQREAVQKEGLWGEVTTQRDDEYTRQVMAQLLLTPDGEPAVAVGVSEFGSGEGSGITYANEEETRTAARLVEDGFDPHSIWVVGYDRDVPIWTASEAETGRQCLVYDGATPDAPKACETTETLQEHDGRLRLQLTDAETGGLTTYELPGGGSPSFVIIREGSDVGAGGD</sequence>
<dbReference type="RefSeq" id="WP_157544437.1">
    <property type="nucleotide sequence ID" value="NZ_CP064873.1"/>
</dbReference>
<reference evidence="3 4" key="1">
    <citation type="submission" date="2024-02" db="EMBL/GenBank/DDBJ databases">
        <authorList>
            <person name="Alasadi S."/>
            <person name="Hussein S.A."/>
        </authorList>
    </citation>
    <scope>NUCLEOTIDE SEQUENCE [LARGE SCALE GENOMIC DNA]</scope>
    <source>
        <strain evidence="3 4">GJ_SRA_44_2022</strain>
    </source>
</reference>
<evidence type="ECO:0000256" key="1">
    <source>
        <dbReference type="SAM" id="MobiDB-lite"/>
    </source>
</evidence>
<evidence type="ECO:0000313" key="3">
    <source>
        <dbReference type="EMBL" id="WWS83507.1"/>
    </source>
</evidence>